<name>A0A1Y1WG76_9FUNG</name>
<dbReference type="PANTHER" id="PTHR43056:SF5">
    <property type="entry name" value="PEPTIDASE S9 PROLYL OLIGOPEPTIDASE CATALYTIC DOMAIN-CONTAINING PROTEIN"/>
    <property type="match status" value="1"/>
</dbReference>
<dbReference type="GO" id="GO:0008236">
    <property type="term" value="F:serine-type peptidase activity"/>
    <property type="evidence" value="ECO:0007669"/>
    <property type="project" value="InterPro"/>
</dbReference>
<dbReference type="STRING" id="61395.A0A1Y1WG76"/>
<dbReference type="SUPFAM" id="SSF82171">
    <property type="entry name" value="DPP6 N-terminal domain-like"/>
    <property type="match status" value="1"/>
</dbReference>
<dbReference type="AlphaFoldDB" id="A0A1Y1WG76"/>
<dbReference type="OrthoDB" id="416344at2759"/>
<protein>
    <submittedName>
        <fullName evidence="2">Alpha/beta-hydrolase</fullName>
    </submittedName>
</protein>
<dbReference type="InterPro" id="IPR029058">
    <property type="entry name" value="AB_hydrolase_fold"/>
</dbReference>
<dbReference type="Pfam" id="PF00326">
    <property type="entry name" value="Peptidase_S9"/>
    <property type="match status" value="1"/>
</dbReference>
<reference evidence="2 3" key="1">
    <citation type="submission" date="2016-07" db="EMBL/GenBank/DDBJ databases">
        <title>Pervasive Adenine N6-methylation of Active Genes in Fungi.</title>
        <authorList>
            <consortium name="DOE Joint Genome Institute"/>
            <person name="Mondo S.J."/>
            <person name="Dannebaum R.O."/>
            <person name="Kuo R.C."/>
            <person name="Labutti K."/>
            <person name="Haridas S."/>
            <person name="Kuo A."/>
            <person name="Salamov A."/>
            <person name="Ahrendt S.R."/>
            <person name="Lipzen A."/>
            <person name="Sullivan W."/>
            <person name="Andreopoulos W.B."/>
            <person name="Clum A."/>
            <person name="Lindquist E."/>
            <person name="Daum C."/>
            <person name="Ramamoorthy G.K."/>
            <person name="Gryganskyi A."/>
            <person name="Culley D."/>
            <person name="Magnuson J.K."/>
            <person name="James T.Y."/>
            <person name="O'Malley M.A."/>
            <person name="Stajich J.E."/>
            <person name="Spatafora J.W."/>
            <person name="Visel A."/>
            <person name="Grigoriev I.V."/>
        </authorList>
    </citation>
    <scope>NUCLEOTIDE SEQUENCE [LARGE SCALE GENOMIC DNA]</scope>
    <source>
        <strain evidence="2 3">ATCC 12442</strain>
    </source>
</reference>
<keyword evidence="2" id="KW-0378">Hydrolase</keyword>
<feature type="domain" description="Peptidase S9 prolyl oligopeptidase catalytic" evidence="1">
    <location>
        <begin position="457"/>
        <end position="644"/>
    </location>
</feature>
<dbReference type="EMBL" id="MCFD01000003">
    <property type="protein sequence ID" value="ORX72497.1"/>
    <property type="molecule type" value="Genomic_DNA"/>
</dbReference>
<dbReference type="GeneID" id="63807932"/>
<gene>
    <name evidence="2" type="ORF">DL89DRAFT_321506</name>
</gene>
<dbReference type="InterPro" id="IPR001375">
    <property type="entry name" value="Peptidase_S9_cat"/>
</dbReference>
<dbReference type="InterPro" id="IPR050585">
    <property type="entry name" value="Xaa-Pro_dipeptidyl-ppase/CocE"/>
</dbReference>
<dbReference type="Proteomes" id="UP000193922">
    <property type="component" value="Unassembled WGS sequence"/>
</dbReference>
<dbReference type="SUPFAM" id="SSF53474">
    <property type="entry name" value="alpha/beta-Hydrolases"/>
    <property type="match status" value="1"/>
</dbReference>
<comment type="caution">
    <text evidence="2">The sequence shown here is derived from an EMBL/GenBank/DDBJ whole genome shotgun (WGS) entry which is preliminary data.</text>
</comment>
<proteinExistence type="predicted"/>
<accession>A0A1Y1WG76</accession>
<organism evidence="2 3">
    <name type="scientific">Linderina pennispora</name>
    <dbReference type="NCBI Taxonomy" id="61395"/>
    <lineage>
        <taxon>Eukaryota</taxon>
        <taxon>Fungi</taxon>
        <taxon>Fungi incertae sedis</taxon>
        <taxon>Zoopagomycota</taxon>
        <taxon>Kickxellomycotina</taxon>
        <taxon>Kickxellomycetes</taxon>
        <taxon>Kickxellales</taxon>
        <taxon>Kickxellaceae</taxon>
        <taxon>Linderina</taxon>
    </lineage>
</organism>
<dbReference type="GO" id="GO:0006508">
    <property type="term" value="P:proteolysis"/>
    <property type="evidence" value="ECO:0007669"/>
    <property type="project" value="InterPro"/>
</dbReference>
<dbReference type="RefSeq" id="XP_040745921.1">
    <property type="nucleotide sequence ID" value="XM_040891284.1"/>
</dbReference>
<dbReference type="PANTHER" id="PTHR43056">
    <property type="entry name" value="PEPTIDASE S9 PROLYL OLIGOPEPTIDASE"/>
    <property type="match status" value="1"/>
</dbReference>
<evidence type="ECO:0000313" key="2">
    <source>
        <dbReference type="EMBL" id="ORX72497.1"/>
    </source>
</evidence>
<evidence type="ECO:0000313" key="3">
    <source>
        <dbReference type="Proteomes" id="UP000193922"/>
    </source>
</evidence>
<evidence type="ECO:0000259" key="1">
    <source>
        <dbReference type="Pfam" id="PF00326"/>
    </source>
</evidence>
<dbReference type="Gene3D" id="3.40.50.1820">
    <property type="entry name" value="alpha/beta hydrolase"/>
    <property type="match status" value="1"/>
</dbReference>
<sequence length="648" mass="71719">MSITTAPYGSWKSPVSAQDVASASSSLSEVQVDLAHTNRVYWLESRPSEGGRRVLLSKNLDDYTDDSLREHTSDKQWNVRTAVHEYGGGSYAILDGLIVFSNWSDQGLYFIDTNSKDQAPKRIAEQNDKLRYANMVIHASKKFLVAVREDHREVDIDAPATLVAIPLPSDMGAGESKPTEDIVLFSSHDFVSSPVFSPKDEIAFYAWNHPDMNWDATTLFRATLSFDAAGIASALDNLTVVAGGKDEPRESIYQPRFDETGRLHFLSDRISGFWNPMPMEAEFGQPEWVFGVSTFQAMPGRPDTVVVTFVLDGKTRLGLLNVITHEIEDLPLPEWTSLSNFQFGFTSRTNEPVLVMLAGGPKEKTDLYTYFVNGFENKALLSAAPQTFALDEQSISVPEEITFPTKLPPFDVAGRDAVAYAYYYPPTNKQFKAPDGELPPLLVLSHGGPTGETDSVLSSKIQYWTTRGFAVADVNYGGSTGKGREYRERLYPQFGVVDVQDCCAAALYLAEIGRVDRKRLTIMGGSAGGFTTLACLAFRPEVFAVGASLYGISDLEILALETHKFESQYPVHLVGPYPEARDTYLAAGLEDKVVPPNQATLMVEALRKKGIKVAHIEFEGEQHGFRQAKNIIRALEAQFYFFSRDPGL</sequence>
<keyword evidence="3" id="KW-1185">Reference proteome</keyword>